<keyword evidence="2" id="KW-1185">Reference proteome</keyword>
<reference evidence="1" key="2">
    <citation type="submission" date="2015-06" db="UniProtKB">
        <authorList>
            <consortium name="EnsemblProtists"/>
        </authorList>
    </citation>
    <scope>IDENTIFICATION</scope>
    <source>
        <strain evidence="1">Emoy2</strain>
    </source>
</reference>
<protein>
    <submittedName>
        <fullName evidence="1">Uncharacterized protein</fullName>
    </submittedName>
</protein>
<dbReference type="VEuPathDB" id="FungiDB:HpaG806483"/>
<reference evidence="2" key="1">
    <citation type="journal article" date="2010" name="Science">
        <title>Signatures of adaptation to obligate biotrophy in the Hyaloperonospora arabidopsidis genome.</title>
        <authorList>
            <person name="Baxter L."/>
            <person name="Tripathy S."/>
            <person name="Ishaque N."/>
            <person name="Boot N."/>
            <person name="Cabral A."/>
            <person name="Kemen E."/>
            <person name="Thines M."/>
            <person name="Ah-Fong A."/>
            <person name="Anderson R."/>
            <person name="Badejoko W."/>
            <person name="Bittner-Eddy P."/>
            <person name="Boore J.L."/>
            <person name="Chibucos M.C."/>
            <person name="Coates M."/>
            <person name="Dehal P."/>
            <person name="Delehaunty K."/>
            <person name="Dong S."/>
            <person name="Downton P."/>
            <person name="Dumas B."/>
            <person name="Fabro G."/>
            <person name="Fronick C."/>
            <person name="Fuerstenberg S.I."/>
            <person name="Fulton L."/>
            <person name="Gaulin E."/>
            <person name="Govers F."/>
            <person name="Hughes L."/>
            <person name="Humphray S."/>
            <person name="Jiang R.H."/>
            <person name="Judelson H."/>
            <person name="Kamoun S."/>
            <person name="Kyung K."/>
            <person name="Meijer H."/>
            <person name="Minx P."/>
            <person name="Morris P."/>
            <person name="Nelson J."/>
            <person name="Phuntumart V."/>
            <person name="Qutob D."/>
            <person name="Rehmany A."/>
            <person name="Rougon-Cardoso A."/>
            <person name="Ryden P."/>
            <person name="Torto-Alalibo T."/>
            <person name="Studholme D."/>
            <person name="Wang Y."/>
            <person name="Win J."/>
            <person name="Wood J."/>
            <person name="Clifton S.W."/>
            <person name="Rogers J."/>
            <person name="Van den Ackerveken G."/>
            <person name="Jones J.D."/>
            <person name="McDowell J.M."/>
            <person name="Beynon J."/>
            <person name="Tyler B.M."/>
        </authorList>
    </citation>
    <scope>NUCLEOTIDE SEQUENCE [LARGE SCALE GENOMIC DNA]</scope>
    <source>
        <strain evidence="2">Emoy2</strain>
    </source>
</reference>
<evidence type="ECO:0000313" key="2">
    <source>
        <dbReference type="Proteomes" id="UP000011713"/>
    </source>
</evidence>
<organism evidence="1 2">
    <name type="scientific">Hyaloperonospora arabidopsidis (strain Emoy2)</name>
    <name type="common">Downy mildew agent</name>
    <name type="synonym">Peronospora arabidopsidis</name>
    <dbReference type="NCBI Taxonomy" id="559515"/>
    <lineage>
        <taxon>Eukaryota</taxon>
        <taxon>Sar</taxon>
        <taxon>Stramenopiles</taxon>
        <taxon>Oomycota</taxon>
        <taxon>Peronosporomycetes</taxon>
        <taxon>Peronosporales</taxon>
        <taxon>Peronosporaceae</taxon>
        <taxon>Hyaloperonospora</taxon>
    </lineage>
</organism>
<dbReference type="AlphaFoldDB" id="M4BJA5"/>
<evidence type="ECO:0000313" key="1">
    <source>
        <dbReference type="EnsemblProtists" id="HpaP806483"/>
    </source>
</evidence>
<dbReference type="Proteomes" id="UP000011713">
    <property type="component" value="Unassembled WGS sequence"/>
</dbReference>
<proteinExistence type="predicted"/>
<dbReference type="EMBL" id="JH598320">
    <property type="status" value="NOT_ANNOTATED_CDS"/>
    <property type="molecule type" value="Genomic_DNA"/>
</dbReference>
<dbReference type="HOGENOM" id="CLU_1167887_0_0_1"/>
<dbReference type="InParanoid" id="M4BJA5"/>
<accession>M4BJA5</accession>
<dbReference type="EnsemblProtists" id="HpaT806483">
    <property type="protein sequence ID" value="HpaP806483"/>
    <property type="gene ID" value="HpaG806483"/>
</dbReference>
<name>M4BJA5_HYAAE</name>
<dbReference type="eggNOG" id="ENOG502S49S">
    <property type="taxonomic scope" value="Eukaryota"/>
</dbReference>
<sequence length="294" mass="32878">MSEDEFVVLLEHAGILEKSDENDMEFMEETVLREWLERDGVQLFTTQMTTVKREQSDTDLVVDGTASTAAPTATVTAATLVGEARTRMAGHILARLLERGWITAIEFDYDEDEEEDEEWKPKLFTPRLRTNEAYKIYIEKDMIATQLATRRLQLRAHDLHDAGVSAHQDEGEMQASIPLTVGSGVQPVFVASKSLSCFVVRAPSLQVADNDQKTRLREKMWQDCFPTCSDSAKQTFLSFTRPEIILYATLGLNLISNGISSVPAFSRELKSMGVSCADDRSIIVGFLAKAFPTE</sequence>
<dbReference type="OMA" id="CFPTCSD"/>